<comment type="subcellular location">
    <subcellularLocation>
        <location evidence="1">Cell envelope</location>
    </subcellularLocation>
</comment>
<protein>
    <submittedName>
        <fullName evidence="8">Uncharacterized protein</fullName>
    </submittedName>
</protein>
<organism evidence="8 9">
    <name type="scientific">Candidatus Magasanikbacteria bacterium RIFOXYD2_FULL_41_14</name>
    <dbReference type="NCBI Taxonomy" id="1798709"/>
    <lineage>
        <taxon>Bacteria</taxon>
        <taxon>Candidatus Magasanikiibacteriota</taxon>
    </lineage>
</organism>
<dbReference type="Gene3D" id="2.40.50.100">
    <property type="match status" value="1"/>
</dbReference>
<feature type="coiled-coil region" evidence="4">
    <location>
        <begin position="133"/>
        <end position="160"/>
    </location>
</feature>
<comment type="similarity">
    <text evidence="2">Belongs to the membrane fusion protein (MFP) (TC 8.A.1) family.</text>
</comment>
<dbReference type="EMBL" id="MFRE01000010">
    <property type="protein sequence ID" value="OGH94295.1"/>
    <property type="molecule type" value="Genomic_DNA"/>
</dbReference>
<dbReference type="NCBIfam" id="TIGR01730">
    <property type="entry name" value="RND_mfp"/>
    <property type="match status" value="1"/>
</dbReference>
<keyword evidence="5" id="KW-0812">Transmembrane</keyword>
<accession>A0A1F6PDQ3</accession>
<dbReference type="InterPro" id="IPR006143">
    <property type="entry name" value="RND_pump_MFP"/>
</dbReference>
<proteinExistence type="inferred from homology"/>
<dbReference type="InterPro" id="IPR058636">
    <property type="entry name" value="Beta-barrel_YknX"/>
</dbReference>
<dbReference type="GO" id="GO:0022857">
    <property type="term" value="F:transmembrane transporter activity"/>
    <property type="evidence" value="ECO:0007669"/>
    <property type="project" value="InterPro"/>
</dbReference>
<dbReference type="PANTHER" id="PTHR32347:SF23">
    <property type="entry name" value="BLL5650 PROTEIN"/>
    <property type="match status" value="1"/>
</dbReference>
<dbReference type="SUPFAM" id="SSF111369">
    <property type="entry name" value="HlyD-like secretion proteins"/>
    <property type="match status" value="1"/>
</dbReference>
<dbReference type="STRING" id="1798709.A2538_01905"/>
<evidence type="ECO:0000259" key="7">
    <source>
        <dbReference type="Pfam" id="PF25990"/>
    </source>
</evidence>
<evidence type="ECO:0000256" key="5">
    <source>
        <dbReference type="SAM" id="Phobius"/>
    </source>
</evidence>
<keyword evidence="5" id="KW-1133">Transmembrane helix</keyword>
<evidence type="ECO:0000256" key="3">
    <source>
        <dbReference type="ARBA" id="ARBA00023054"/>
    </source>
</evidence>
<dbReference type="GO" id="GO:0016020">
    <property type="term" value="C:membrane"/>
    <property type="evidence" value="ECO:0007669"/>
    <property type="project" value="InterPro"/>
</dbReference>
<reference evidence="8 9" key="1">
    <citation type="journal article" date="2016" name="Nat. Commun.">
        <title>Thousands of microbial genomes shed light on interconnected biogeochemical processes in an aquifer system.</title>
        <authorList>
            <person name="Anantharaman K."/>
            <person name="Brown C.T."/>
            <person name="Hug L.A."/>
            <person name="Sharon I."/>
            <person name="Castelle C.J."/>
            <person name="Probst A.J."/>
            <person name="Thomas B.C."/>
            <person name="Singh A."/>
            <person name="Wilkins M.J."/>
            <person name="Karaoz U."/>
            <person name="Brodie E.L."/>
            <person name="Williams K.H."/>
            <person name="Hubbard S.S."/>
            <person name="Banfield J.F."/>
        </authorList>
    </citation>
    <scope>NUCLEOTIDE SEQUENCE [LARGE SCALE GENOMIC DNA]</scope>
</reference>
<keyword evidence="5" id="KW-0472">Membrane</keyword>
<keyword evidence="3 4" id="KW-0175">Coiled coil</keyword>
<evidence type="ECO:0000256" key="4">
    <source>
        <dbReference type="SAM" id="Coils"/>
    </source>
</evidence>
<feature type="domain" description="YknX-like beta-barrel" evidence="7">
    <location>
        <begin position="422"/>
        <end position="490"/>
    </location>
</feature>
<sequence>MKKIISAIWKHKVRFIIVLLVVAGGGYFVKQKFFPVPVAVRYVESTVERGVLSTVVSGSGQVSASNQIDLKPKAAGDIIYVGAIIGQEVKAGTLLLSINAGDAIKAVHDAQDSLETAKLNLDKLKAPPDELTLLQSQNSLAAAKESLASYKDNLAKSYEDAFNTVATVFSDFPNILGDFSNVLLNADFENHVANVDWYFNHGLSVDFSNEVKMRDYHDNTVSSYQAARAAYDASVGDYQAASRTSATATIESLIDETYETAKKISDAVKIAGSFIDSAKDSMIQSGNYLTLPATIATHQSLMSSYASKINSHLSSLLSARNSIESAKNNIVSISRSIAEKTISYANILAGPDALDLRSSELTVTQRQTALSDAQAKLADYSVRASFNGVIAAFTAKKGDTVSMGSTVGTLITKSRQAIIAFNEIDVAKVAVGQKATLAFDAIDGLTITGEVVEVDTLGTVSQGVVSYNVKVLFDVQDERVKPGMTVSVNVILSSKPNILLVPNSAVKSEAGGRYVQQLDALGNPIHISVQIGDSNDTMTEIISGLNEGDKIVTQTISAAVTTSATASGGVPAGGFTGGGGAALGGTFRALR</sequence>
<dbReference type="InterPro" id="IPR058627">
    <property type="entry name" value="MdtA-like_C"/>
</dbReference>
<gene>
    <name evidence="8" type="ORF">A2538_01905</name>
</gene>
<dbReference type="PANTHER" id="PTHR32347">
    <property type="entry name" value="EFFLUX SYSTEM COMPONENT YKNX-RELATED"/>
    <property type="match status" value="1"/>
</dbReference>
<comment type="caution">
    <text evidence="8">The sequence shown here is derived from an EMBL/GenBank/DDBJ whole genome shotgun (WGS) entry which is preliminary data.</text>
</comment>
<dbReference type="Gene3D" id="1.10.287.470">
    <property type="entry name" value="Helix hairpin bin"/>
    <property type="match status" value="1"/>
</dbReference>
<dbReference type="Pfam" id="PF25967">
    <property type="entry name" value="RND-MFP_C"/>
    <property type="match status" value="1"/>
</dbReference>
<feature type="transmembrane region" description="Helical" evidence="5">
    <location>
        <begin position="12"/>
        <end position="29"/>
    </location>
</feature>
<evidence type="ECO:0000256" key="2">
    <source>
        <dbReference type="ARBA" id="ARBA00009477"/>
    </source>
</evidence>
<dbReference type="Gene3D" id="2.40.30.170">
    <property type="match status" value="1"/>
</dbReference>
<dbReference type="AlphaFoldDB" id="A0A1F6PDQ3"/>
<evidence type="ECO:0000313" key="8">
    <source>
        <dbReference type="EMBL" id="OGH94295.1"/>
    </source>
</evidence>
<dbReference type="Pfam" id="PF25990">
    <property type="entry name" value="Beta-barrel_YknX"/>
    <property type="match status" value="1"/>
</dbReference>
<dbReference type="Proteomes" id="UP000178254">
    <property type="component" value="Unassembled WGS sequence"/>
</dbReference>
<dbReference type="GO" id="GO:0030313">
    <property type="term" value="C:cell envelope"/>
    <property type="evidence" value="ECO:0007669"/>
    <property type="project" value="UniProtKB-SubCell"/>
</dbReference>
<evidence type="ECO:0000256" key="1">
    <source>
        <dbReference type="ARBA" id="ARBA00004196"/>
    </source>
</evidence>
<dbReference type="InterPro" id="IPR050465">
    <property type="entry name" value="UPF0194_transport"/>
</dbReference>
<evidence type="ECO:0000313" key="9">
    <source>
        <dbReference type="Proteomes" id="UP000178254"/>
    </source>
</evidence>
<evidence type="ECO:0000259" key="6">
    <source>
        <dbReference type="Pfam" id="PF25967"/>
    </source>
</evidence>
<name>A0A1F6PDQ3_9BACT</name>
<feature type="domain" description="Multidrug resistance protein MdtA-like C-terminal permuted SH3" evidence="6">
    <location>
        <begin position="497"/>
        <end position="556"/>
    </location>
</feature>
<dbReference type="Gene3D" id="2.40.420.20">
    <property type="match status" value="1"/>
</dbReference>